<dbReference type="Gene3D" id="3.40.50.150">
    <property type="entry name" value="Vaccinia Virus protein VP39"/>
    <property type="match status" value="1"/>
</dbReference>
<evidence type="ECO:0000313" key="5">
    <source>
        <dbReference type="EMBL" id="SIS74675.1"/>
    </source>
</evidence>
<dbReference type="InterPro" id="IPR029063">
    <property type="entry name" value="SAM-dependent_MTases_sf"/>
</dbReference>
<keyword evidence="1 5" id="KW-0489">Methyltransferase</keyword>
<proteinExistence type="predicted"/>
<accession>A0A1N7LLF7</accession>
<dbReference type="SUPFAM" id="SSF53335">
    <property type="entry name" value="S-adenosyl-L-methionine-dependent methyltransferases"/>
    <property type="match status" value="1"/>
</dbReference>
<dbReference type="Pfam" id="PF08241">
    <property type="entry name" value="Methyltransf_11"/>
    <property type="match status" value="1"/>
</dbReference>
<protein>
    <submittedName>
        <fullName evidence="5">Methyltransferase domain-containing protein</fullName>
    </submittedName>
</protein>
<organism evidence="5 6">
    <name type="scientific">Chryseobacterium gambrini</name>
    <dbReference type="NCBI Taxonomy" id="373672"/>
    <lineage>
        <taxon>Bacteria</taxon>
        <taxon>Pseudomonadati</taxon>
        <taxon>Bacteroidota</taxon>
        <taxon>Flavobacteriia</taxon>
        <taxon>Flavobacteriales</taxon>
        <taxon>Weeksellaceae</taxon>
        <taxon>Chryseobacterium group</taxon>
        <taxon>Chryseobacterium</taxon>
    </lineage>
</organism>
<dbReference type="CDD" id="cd02440">
    <property type="entry name" value="AdoMet_MTases"/>
    <property type="match status" value="1"/>
</dbReference>
<dbReference type="GO" id="GO:0008757">
    <property type="term" value="F:S-adenosylmethionine-dependent methyltransferase activity"/>
    <property type="evidence" value="ECO:0007669"/>
    <property type="project" value="InterPro"/>
</dbReference>
<evidence type="ECO:0000313" key="6">
    <source>
        <dbReference type="Proteomes" id="UP000185781"/>
    </source>
</evidence>
<reference evidence="5 6" key="1">
    <citation type="submission" date="2017-01" db="EMBL/GenBank/DDBJ databases">
        <authorList>
            <person name="Mah S.A."/>
            <person name="Swanson W.J."/>
            <person name="Moy G.W."/>
            <person name="Vacquier V.D."/>
        </authorList>
    </citation>
    <scope>NUCLEOTIDE SEQUENCE [LARGE SCALE GENOMIC DNA]</scope>
    <source>
        <strain evidence="5 6">DSM 18014</strain>
    </source>
</reference>
<feature type="domain" description="Methyltransferase type 11" evidence="4">
    <location>
        <begin position="51"/>
        <end position="137"/>
    </location>
</feature>
<keyword evidence="2 5" id="KW-0808">Transferase</keyword>
<evidence type="ECO:0000259" key="4">
    <source>
        <dbReference type="Pfam" id="PF08241"/>
    </source>
</evidence>
<name>A0A1N7LLF7_9FLAO</name>
<keyword evidence="3" id="KW-0949">S-adenosyl-L-methionine</keyword>
<evidence type="ECO:0000256" key="1">
    <source>
        <dbReference type="ARBA" id="ARBA00022603"/>
    </source>
</evidence>
<gene>
    <name evidence="5" type="ORF">SAMN05421785_102326</name>
</gene>
<dbReference type="PANTHER" id="PTHR43464:SF19">
    <property type="entry name" value="UBIQUINONE BIOSYNTHESIS O-METHYLTRANSFERASE, MITOCHONDRIAL"/>
    <property type="match status" value="1"/>
</dbReference>
<evidence type="ECO:0000256" key="3">
    <source>
        <dbReference type="ARBA" id="ARBA00022691"/>
    </source>
</evidence>
<dbReference type="GO" id="GO:0032259">
    <property type="term" value="P:methylation"/>
    <property type="evidence" value="ECO:0007669"/>
    <property type="project" value="UniProtKB-KW"/>
</dbReference>
<dbReference type="STRING" id="373672.SAMN05421785_102326"/>
<dbReference type="OrthoDB" id="9791837at2"/>
<dbReference type="EMBL" id="FTOV01000002">
    <property type="protein sequence ID" value="SIS74675.1"/>
    <property type="molecule type" value="Genomic_DNA"/>
</dbReference>
<evidence type="ECO:0000256" key="2">
    <source>
        <dbReference type="ARBA" id="ARBA00022679"/>
    </source>
</evidence>
<dbReference type="InterPro" id="IPR013216">
    <property type="entry name" value="Methyltransf_11"/>
</dbReference>
<dbReference type="AlphaFoldDB" id="A0A1N7LLF7"/>
<dbReference type="Proteomes" id="UP000185781">
    <property type="component" value="Unassembled WGS sequence"/>
</dbReference>
<dbReference type="PANTHER" id="PTHR43464">
    <property type="entry name" value="METHYLTRANSFERASE"/>
    <property type="match status" value="1"/>
</dbReference>
<sequence length="223" mass="26181">MMKTSILNYYNHLAKTYDENRFGNSYGKYIDDQERAFLNSFFRNKSYSKVLDLGCGTGRLLNFATHGADFSEEMLNIARKKYPEKILTKGEISKIPFVDEFDCIFCFHVIMHQNRKETEAFLDECFSKLTKNGTLIFDYPTKNRRKVVSPQEDWHAGNSFTPKEISELSGKRWKIKNTAGVLLFPIHRIPKKLRRYFLSLDIFLCKTVLKNWASYQIAVLEKR</sequence>